<feature type="transmembrane region" description="Helical" evidence="2">
    <location>
        <begin position="153"/>
        <end position="173"/>
    </location>
</feature>
<dbReference type="Proteomes" id="UP000076761">
    <property type="component" value="Unassembled WGS sequence"/>
</dbReference>
<feature type="compositionally biased region" description="Polar residues" evidence="1">
    <location>
        <begin position="309"/>
        <end position="319"/>
    </location>
</feature>
<evidence type="ECO:0000256" key="2">
    <source>
        <dbReference type="SAM" id="Phobius"/>
    </source>
</evidence>
<feature type="compositionally biased region" description="Polar residues" evidence="1">
    <location>
        <begin position="108"/>
        <end position="127"/>
    </location>
</feature>
<evidence type="ECO:0000313" key="4">
    <source>
        <dbReference type="Proteomes" id="UP000076761"/>
    </source>
</evidence>
<sequence>MPSINIVHTRAFSPDHDAEPRHSPLQELVTPNAAIADSMPEVAPNDSERRSSQTVYWPASASQIRISSLPSSGDEQALETLDVASLLTTVVATSSVSSPTPTQVVDATRSSSRVVMTSATPRPSTSPGAISVDLQACIEATTRSRVHLRAVCIGLAGALVGVVLLVYCVRWCCQRRTRRRRESLSSARSQKCGSTGASGLGFADVESQTRETGHYRESLSSYALQAGPQNPGNAGPSGSGSADADADAKFQTREIRYHRELLPSHALQARPQQTGSTGPSGLRSADAEFQTRETGYHRELLPSHALQARPQQTGSTGPSALQAPCGGARPLDTGIQSVVGENRPAAGENSVAPSDLGERSRRDSGIRTGPQRRRVGSSRSLGVANCDNISDLQDQMSVMGARIEYMEKHMVQQDEAIDIEPPAYEAEPSPSSSPLDVVPRSPRTEPVNHDQRTREAGAP</sequence>
<feature type="region of interest" description="Disordered" evidence="1">
    <location>
        <begin position="261"/>
        <end position="285"/>
    </location>
</feature>
<keyword evidence="2" id="KW-0812">Transmembrane</keyword>
<name>A0A165VS86_9AGAM</name>
<accession>A0A165VS86</accession>
<gene>
    <name evidence="3" type="ORF">NEOLEDRAFT_308954</name>
</gene>
<keyword evidence="4" id="KW-1185">Reference proteome</keyword>
<keyword evidence="2" id="KW-0472">Membrane</keyword>
<dbReference type="EMBL" id="KV425552">
    <property type="protein sequence ID" value="KZT30110.1"/>
    <property type="molecule type" value="Genomic_DNA"/>
</dbReference>
<feature type="compositionally biased region" description="Low complexity" evidence="1">
    <location>
        <begin position="225"/>
        <end position="243"/>
    </location>
</feature>
<feature type="region of interest" description="Disordered" evidence="1">
    <location>
        <begin position="97"/>
        <end position="127"/>
    </location>
</feature>
<feature type="compositionally biased region" description="Basic and acidic residues" evidence="1">
    <location>
        <begin position="442"/>
        <end position="459"/>
    </location>
</feature>
<organism evidence="3 4">
    <name type="scientific">Neolentinus lepideus HHB14362 ss-1</name>
    <dbReference type="NCBI Taxonomy" id="1314782"/>
    <lineage>
        <taxon>Eukaryota</taxon>
        <taxon>Fungi</taxon>
        <taxon>Dikarya</taxon>
        <taxon>Basidiomycota</taxon>
        <taxon>Agaricomycotina</taxon>
        <taxon>Agaricomycetes</taxon>
        <taxon>Gloeophyllales</taxon>
        <taxon>Gloeophyllaceae</taxon>
        <taxon>Neolentinus</taxon>
    </lineage>
</organism>
<feature type="compositionally biased region" description="Basic and acidic residues" evidence="1">
    <location>
        <begin position="207"/>
        <end position="217"/>
    </location>
</feature>
<dbReference type="AlphaFoldDB" id="A0A165VS86"/>
<reference evidence="3 4" key="1">
    <citation type="journal article" date="2016" name="Mol. Biol. Evol.">
        <title>Comparative Genomics of Early-Diverging Mushroom-Forming Fungi Provides Insights into the Origins of Lignocellulose Decay Capabilities.</title>
        <authorList>
            <person name="Nagy L.G."/>
            <person name="Riley R."/>
            <person name="Tritt A."/>
            <person name="Adam C."/>
            <person name="Daum C."/>
            <person name="Floudas D."/>
            <person name="Sun H."/>
            <person name="Yadav J.S."/>
            <person name="Pangilinan J."/>
            <person name="Larsson K.H."/>
            <person name="Matsuura K."/>
            <person name="Barry K."/>
            <person name="Labutti K."/>
            <person name="Kuo R."/>
            <person name="Ohm R.A."/>
            <person name="Bhattacharya S.S."/>
            <person name="Shirouzu T."/>
            <person name="Yoshinaga Y."/>
            <person name="Martin F.M."/>
            <person name="Grigoriev I.V."/>
            <person name="Hibbett D.S."/>
        </authorList>
    </citation>
    <scope>NUCLEOTIDE SEQUENCE [LARGE SCALE GENOMIC DNA]</scope>
    <source>
        <strain evidence="3 4">HHB14362 ss-1</strain>
    </source>
</reference>
<feature type="region of interest" description="Disordered" evidence="1">
    <location>
        <begin position="183"/>
        <end position="246"/>
    </location>
</feature>
<evidence type="ECO:0000313" key="3">
    <source>
        <dbReference type="EMBL" id="KZT30110.1"/>
    </source>
</evidence>
<feature type="region of interest" description="Disordered" evidence="1">
    <location>
        <begin position="413"/>
        <end position="459"/>
    </location>
</feature>
<feature type="compositionally biased region" description="Basic and acidic residues" evidence="1">
    <location>
        <begin position="13"/>
        <end position="23"/>
    </location>
</feature>
<protein>
    <submittedName>
        <fullName evidence="3">Uncharacterized protein</fullName>
    </submittedName>
</protein>
<feature type="compositionally biased region" description="Low complexity" evidence="1">
    <location>
        <begin position="97"/>
        <end position="106"/>
    </location>
</feature>
<feature type="compositionally biased region" description="Polar residues" evidence="1">
    <location>
        <begin position="270"/>
        <end position="279"/>
    </location>
</feature>
<evidence type="ECO:0000256" key="1">
    <source>
        <dbReference type="SAM" id="MobiDB-lite"/>
    </source>
</evidence>
<keyword evidence="2" id="KW-1133">Transmembrane helix</keyword>
<feature type="region of interest" description="Disordered" evidence="1">
    <location>
        <begin position="308"/>
        <end position="386"/>
    </location>
</feature>
<feature type="compositionally biased region" description="Low complexity" evidence="1">
    <location>
        <begin position="420"/>
        <end position="441"/>
    </location>
</feature>
<proteinExistence type="predicted"/>
<feature type="region of interest" description="Disordered" evidence="1">
    <location>
        <begin position="1"/>
        <end position="23"/>
    </location>
</feature>
<dbReference type="InParanoid" id="A0A165VS86"/>
<feature type="compositionally biased region" description="Basic and acidic residues" evidence="1">
    <location>
        <begin position="356"/>
        <end position="365"/>
    </location>
</feature>